<organism evidence="3">
    <name type="scientific">Telmatobacter sp. DSM 110680</name>
    <dbReference type="NCBI Taxonomy" id="3036704"/>
    <lineage>
        <taxon>Bacteria</taxon>
        <taxon>Pseudomonadati</taxon>
        <taxon>Acidobacteriota</taxon>
        <taxon>Terriglobia</taxon>
        <taxon>Terriglobales</taxon>
        <taxon>Acidobacteriaceae</taxon>
        <taxon>Telmatobacter</taxon>
    </lineage>
</organism>
<dbReference type="CDD" id="cd06533">
    <property type="entry name" value="Glyco_transf_WecG_TagA"/>
    <property type="match status" value="1"/>
</dbReference>
<dbReference type="PANTHER" id="PTHR34136:SF1">
    <property type="entry name" value="UDP-N-ACETYL-D-MANNOSAMINURONIC ACID TRANSFERASE"/>
    <property type="match status" value="1"/>
</dbReference>
<keyword evidence="2" id="KW-0808">Transferase</keyword>
<reference evidence="3" key="1">
    <citation type="submission" date="2023-03" db="EMBL/GenBank/DDBJ databases">
        <title>Edaphobacter sp.</title>
        <authorList>
            <person name="Huber K.J."/>
            <person name="Papendorf J."/>
            <person name="Pilke C."/>
            <person name="Bunk B."/>
            <person name="Sproeer C."/>
            <person name="Pester M."/>
        </authorList>
    </citation>
    <scope>NUCLEOTIDE SEQUENCE</scope>
    <source>
        <strain evidence="3">DSM 110680</strain>
    </source>
</reference>
<sequence>MTERSTLFDSNTSQKPLILTRANAISNAARAFVPNGTGAAGAHANVLGVRVEAITMTAALERIECALLMSQKGYICLAGVHGIMEAQRNAAVKSAFDNAFLTLPDGTPTAWVGRLQGLPWMQRLTGPDLMLEIFRNRQFASYRHFLYGGKPDVAQELATNLSRQFPWVEIAGTYTPPFHDLTIAEEQNLVSTIRVLKPHMIWVGISSPRQEMFMHKMLPKLDTSLMFGVGAAFDFHTGRIKDCAEWIKRAGLQWLHRLIQDPRHLLGRYVRNNPAFLWQIALQLAGITVYETEHPSSALTTELQRLQKPNADFCIGDTYG</sequence>
<name>A0AAU7DPW3_9BACT</name>
<gene>
    <name evidence="3" type="ORF">P8935_05725</name>
</gene>
<dbReference type="PANTHER" id="PTHR34136">
    <property type="match status" value="1"/>
</dbReference>
<evidence type="ECO:0000313" key="3">
    <source>
        <dbReference type="EMBL" id="XBH18811.1"/>
    </source>
</evidence>
<evidence type="ECO:0000256" key="2">
    <source>
        <dbReference type="ARBA" id="ARBA00022679"/>
    </source>
</evidence>
<accession>A0AAU7DPW3</accession>
<dbReference type="InterPro" id="IPR004629">
    <property type="entry name" value="WecG_TagA_CpsF"/>
</dbReference>
<proteinExistence type="predicted"/>
<protein>
    <submittedName>
        <fullName evidence="3">WecB/TagA/CpsF family glycosyltransferase</fullName>
    </submittedName>
</protein>
<keyword evidence="1" id="KW-0328">Glycosyltransferase</keyword>
<evidence type="ECO:0000256" key="1">
    <source>
        <dbReference type="ARBA" id="ARBA00022676"/>
    </source>
</evidence>
<dbReference type="Pfam" id="PF03808">
    <property type="entry name" value="Glyco_tran_WecG"/>
    <property type="match status" value="1"/>
</dbReference>
<dbReference type="NCBIfam" id="TIGR00696">
    <property type="entry name" value="wecG_tagA_cpsF"/>
    <property type="match status" value="1"/>
</dbReference>
<dbReference type="GO" id="GO:0016758">
    <property type="term" value="F:hexosyltransferase activity"/>
    <property type="evidence" value="ECO:0007669"/>
    <property type="project" value="TreeGrafter"/>
</dbReference>
<dbReference type="EMBL" id="CP121196">
    <property type="protein sequence ID" value="XBH18811.1"/>
    <property type="molecule type" value="Genomic_DNA"/>
</dbReference>
<dbReference type="RefSeq" id="WP_348264029.1">
    <property type="nucleotide sequence ID" value="NZ_CP121196.1"/>
</dbReference>
<dbReference type="AlphaFoldDB" id="A0AAU7DPW3"/>